<evidence type="ECO:0000313" key="2">
    <source>
        <dbReference type="Proteomes" id="UP001064632"/>
    </source>
</evidence>
<sequence>MKASAIATVLVASSLFVVGSTIDRESRGKPPSTVVPAASVPAASVPARHVAPERISHVVTLPQVTVRPSAEDLELARGETSTDDTVASVSRLGTAGPLRTAPTVGRVNFDMPYYSFGKVMPHVSRE</sequence>
<keyword evidence="2" id="KW-1185">Reference proteome</keyword>
<dbReference type="Proteomes" id="UP001064632">
    <property type="component" value="Chromosome"/>
</dbReference>
<evidence type="ECO:0000313" key="1">
    <source>
        <dbReference type="EMBL" id="UXI70408.1"/>
    </source>
</evidence>
<proteinExistence type="predicted"/>
<dbReference type="RefSeq" id="WP_261697358.1">
    <property type="nucleotide sequence ID" value="NZ_CP104694.1"/>
</dbReference>
<name>A0ABY6BLT1_9GAMM</name>
<evidence type="ECO:0008006" key="3">
    <source>
        <dbReference type="Google" id="ProtNLM"/>
    </source>
</evidence>
<accession>A0ABY6BLT1</accession>
<protein>
    <recommendedName>
        <fullName evidence="3">Secreted protein</fullName>
    </recommendedName>
</protein>
<organism evidence="1 2">
    <name type="scientific">Tahibacter amnicola</name>
    <dbReference type="NCBI Taxonomy" id="2976241"/>
    <lineage>
        <taxon>Bacteria</taxon>
        <taxon>Pseudomonadati</taxon>
        <taxon>Pseudomonadota</taxon>
        <taxon>Gammaproteobacteria</taxon>
        <taxon>Lysobacterales</taxon>
        <taxon>Rhodanobacteraceae</taxon>
        <taxon>Tahibacter</taxon>
    </lineage>
</organism>
<gene>
    <name evidence="1" type="ORF">N4264_12460</name>
</gene>
<dbReference type="EMBL" id="CP104694">
    <property type="protein sequence ID" value="UXI70408.1"/>
    <property type="molecule type" value="Genomic_DNA"/>
</dbReference>
<reference evidence="1" key="1">
    <citation type="submission" date="2022-09" db="EMBL/GenBank/DDBJ databases">
        <title>Tahibacter sp. nov., isolated from a fresh water.</title>
        <authorList>
            <person name="Baek J.H."/>
            <person name="Lee J.K."/>
            <person name="Kim J.M."/>
            <person name="Jeon C.O."/>
        </authorList>
    </citation>
    <scope>NUCLEOTIDE SEQUENCE</scope>
    <source>
        <strain evidence="1">W38</strain>
    </source>
</reference>